<reference evidence="2" key="1">
    <citation type="submission" date="2023-07" db="EMBL/GenBank/DDBJ databases">
        <title>draft genome sequence of fig (Ficus carica).</title>
        <authorList>
            <person name="Takahashi T."/>
            <person name="Nishimura K."/>
        </authorList>
    </citation>
    <scope>NUCLEOTIDE SEQUENCE</scope>
</reference>
<evidence type="ECO:0000256" key="1">
    <source>
        <dbReference type="SAM" id="MobiDB-lite"/>
    </source>
</evidence>
<proteinExistence type="predicted"/>
<dbReference type="Gramene" id="FCD_00020650-RA">
    <property type="protein sequence ID" value="FCD_00020650-RA:cds"/>
    <property type="gene ID" value="FCD_00020650"/>
</dbReference>
<name>A0AA88DUT2_FICCA</name>
<dbReference type="EMBL" id="BTGU01000113">
    <property type="protein sequence ID" value="GMN61555.1"/>
    <property type="molecule type" value="Genomic_DNA"/>
</dbReference>
<protein>
    <submittedName>
        <fullName evidence="2">Uncharacterized protein</fullName>
    </submittedName>
</protein>
<dbReference type="Proteomes" id="UP001187192">
    <property type="component" value="Unassembled WGS sequence"/>
</dbReference>
<dbReference type="AlphaFoldDB" id="A0AA88DUT2"/>
<organism evidence="2 3">
    <name type="scientific">Ficus carica</name>
    <name type="common">Common fig</name>
    <dbReference type="NCBI Taxonomy" id="3494"/>
    <lineage>
        <taxon>Eukaryota</taxon>
        <taxon>Viridiplantae</taxon>
        <taxon>Streptophyta</taxon>
        <taxon>Embryophyta</taxon>
        <taxon>Tracheophyta</taxon>
        <taxon>Spermatophyta</taxon>
        <taxon>Magnoliopsida</taxon>
        <taxon>eudicotyledons</taxon>
        <taxon>Gunneridae</taxon>
        <taxon>Pentapetalae</taxon>
        <taxon>rosids</taxon>
        <taxon>fabids</taxon>
        <taxon>Rosales</taxon>
        <taxon>Moraceae</taxon>
        <taxon>Ficeae</taxon>
        <taxon>Ficus</taxon>
    </lineage>
</organism>
<evidence type="ECO:0000313" key="2">
    <source>
        <dbReference type="EMBL" id="GMN61555.1"/>
    </source>
</evidence>
<accession>A0AA88DUT2</accession>
<gene>
    <name evidence="2" type="ORF">TIFTF001_030648</name>
</gene>
<comment type="caution">
    <text evidence="2">The sequence shown here is derived from an EMBL/GenBank/DDBJ whole genome shotgun (WGS) entry which is preliminary data.</text>
</comment>
<keyword evidence="3" id="KW-1185">Reference proteome</keyword>
<feature type="region of interest" description="Disordered" evidence="1">
    <location>
        <begin position="28"/>
        <end position="63"/>
    </location>
</feature>
<evidence type="ECO:0000313" key="3">
    <source>
        <dbReference type="Proteomes" id="UP001187192"/>
    </source>
</evidence>
<sequence length="63" mass="7171">MLPTRPTAQWIFLPDLATAISRSPPIMLGDPERASDNGDIFSVRQCRENERKRKGSRMKNEKG</sequence>